<feature type="transmembrane region" description="Helical" evidence="7">
    <location>
        <begin position="80"/>
        <end position="106"/>
    </location>
</feature>
<keyword evidence="5 7" id="KW-1133">Transmembrane helix</keyword>
<dbReference type="EMBL" id="BAAFGK010000004">
    <property type="protein sequence ID" value="GAB0057986.1"/>
    <property type="molecule type" value="Genomic_DNA"/>
</dbReference>
<dbReference type="InterPro" id="IPR036640">
    <property type="entry name" value="ABC1_TM_sf"/>
</dbReference>
<evidence type="ECO:0000259" key="8">
    <source>
        <dbReference type="PROSITE" id="PS50893"/>
    </source>
</evidence>
<evidence type="ECO:0000313" key="11">
    <source>
        <dbReference type="Proteomes" id="UP001628193"/>
    </source>
</evidence>
<evidence type="ECO:0000256" key="4">
    <source>
        <dbReference type="ARBA" id="ARBA00022840"/>
    </source>
</evidence>
<dbReference type="SUPFAM" id="SSF52540">
    <property type="entry name" value="P-loop containing nucleoside triphosphate hydrolases"/>
    <property type="match status" value="1"/>
</dbReference>
<keyword evidence="11" id="KW-1185">Reference proteome</keyword>
<dbReference type="PROSITE" id="PS50929">
    <property type="entry name" value="ABC_TM1F"/>
    <property type="match status" value="1"/>
</dbReference>
<dbReference type="Pfam" id="PF00664">
    <property type="entry name" value="ABC_membrane"/>
    <property type="match status" value="1"/>
</dbReference>
<evidence type="ECO:0000256" key="2">
    <source>
        <dbReference type="ARBA" id="ARBA00022692"/>
    </source>
</evidence>
<dbReference type="NCBIfam" id="TIGR01194">
    <property type="entry name" value="cyc_pep_trnsptr"/>
    <property type="match status" value="1"/>
</dbReference>
<evidence type="ECO:0000256" key="6">
    <source>
        <dbReference type="ARBA" id="ARBA00023136"/>
    </source>
</evidence>
<feature type="domain" description="ABC transporter" evidence="8">
    <location>
        <begin position="359"/>
        <end position="576"/>
    </location>
</feature>
<proteinExistence type="predicted"/>
<dbReference type="InterPro" id="IPR027417">
    <property type="entry name" value="P-loop_NTPase"/>
</dbReference>
<dbReference type="PANTHER" id="PTHR24221:SF654">
    <property type="entry name" value="ATP-BINDING CASSETTE SUB-FAMILY B MEMBER 6"/>
    <property type="match status" value="1"/>
</dbReference>
<feature type="transmembrane region" description="Helical" evidence="7">
    <location>
        <begin position="178"/>
        <end position="196"/>
    </location>
</feature>
<protein>
    <submittedName>
        <fullName evidence="10">Pyoverdin transport system ATP</fullName>
    </submittedName>
</protein>
<reference evidence="10 11" key="1">
    <citation type="submission" date="2024-09" db="EMBL/GenBank/DDBJ databases">
        <title>Draft genome sequence of Candidatus Magnetaquicoccaceae bacterium FCR-1.</title>
        <authorList>
            <person name="Shimoshige H."/>
            <person name="Shimamura S."/>
            <person name="Taoka A."/>
            <person name="Kobayashi H."/>
            <person name="Maekawa T."/>
        </authorList>
    </citation>
    <scope>NUCLEOTIDE SEQUENCE [LARGE SCALE GENOMIC DNA]</scope>
    <source>
        <strain evidence="10 11">FCR-1</strain>
    </source>
</reference>
<dbReference type="InterPro" id="IPR005898">
    <property type="entry name" value="Cyc_pep_transpt_SyrD/YojI"/>
</dbReference>
<keyword evidence="3" id="KW-0547">Nucleotide-binding</keyword>
<dbReference type="InterPro" id="IPR039421">
    <property type="entry name" value="Type_1_exporter"/>
</dbReference>
<feature type="transmembrane region" description="Helical" evidence="7">
    <location>
        <begin position="303"/>
        <end position="325"/>
    </location>
</feature>
<dbReference type="Gene3D" id="1.20.1560.10">
    <property type="entry name" value="ABC transporter type 1, transmembrane domain"/>
    <property type="match status" value="1"/>
</dbReference>
<dbReference type="PROSITE" id="PS50893">
    <property type="entry name" value="ABC_TRANSPORTER_2"/>
    <property type="match status" value="1"/>
</dbReference>
<dbReference type="InterPro" id="IPR003439">
    <property type="entry name" value="ABC_transporter-like_ATP-bd"/>
</dbReference>
<comment type="caution">
    <text evidence="10">The sequence shown here is derived from an EMBL/GenBank/DDBJ whole genome shotgun (WGS) entry which is preliminary data.</text>
</comment>
<dbReference type="Gene3D" id="3.40.50.300">
    <property type="entry name" value="P-loop containing nucleotide triphosphate hydrolases"/>
    <property type="match status" value="1"/>
</dbReference>
<evidence type="ECO:0000313" key="10">
    <source>
        <dbReference type="EMBL" id="GAB0057986.1"/>
    </source>
</evidence>
<dbReference type="SMART" id="SM00382">
    <property type="entry name" value="AAA"/>
    <property type="match status" value="1"/>
</dbReference>
<feature type="transmembrane region" description="Helical" evidence="7">
    <location>
        <begin position="261"/>
        <end position="283"/>
    </location>
</feature>
<dbReference type="InterPro" id="IPR011527">
    <property type="entry name" value="ABC1_TM_dom"/>
</dbReference>
<dbReference type="Pfam" id="PF00005">
    <property type="entry name" value="ABC_tran"/>
    <property type="match status" value="1"/>
</dbReference>
<dbReference type="Proteomes" id="UP001628193">
    <property type="component" value="Unassembled WGS sequence"/>
</dbReference>
<keyword evidence="2 7" id="KW-0812">Transmembrane</keyword>
<evidence type="ECO:0000259" key="9">
    <source>
        <dbReference type="PROSITE" id="PS50929"/>
    </source>
</evidence>
<accession>A0ABQ0CAS7</accession>
<sequence>MLVIKRQLRYHGNLNVESEFAPSSGNPIMKLLEFFNRELEISKSSILGSTTIAGAASAVLLAVINSGAEMAANQEMKDHYFWIFIASFLLFFITKKFALSAASVAVEAAVRKVRIRIADKIRRSELSFVENMGRSSMFTRLTQDANLISQSAVIIINASQSAIVLVTTLIYVAWLSPVGFLIITVALCTGSILYLANNRKNADAFEAVNRKESEFFDALNHLLSGFKEVKVNTKKSDRLFEHIERISEETEQLKVTSGLRFVVDFMFSQVSFYLLLAIIVFILPQLEPTHYTIVIKLTASTLFIIGPVNLLVGAIPIFTLADVAVRNLYKLESELDAQGLSDQPFNVRLANRMAAFQEIRFENVTFAYDAKESGGEFSVGPLNFFIKRGNILFLTGGNGSGKSTVLKVITGLYYPVSGRILIDSVPVNRANYPEFRNLFSLIFSDFHLFDRLYGLEDVDEDTLDELLRLMQLENKTSYQDGHFTDINLSTGQKKRLAFIAATLEDKPINIFDEWAADQDATFRAFFYEKILPDMRARGKTLICVTHDDRYFHECDHLIKMEMGKVVIDDDHAGTTA</sequence>
<keyword evidence="4" id="KW-0067">ATP-binding</keyword>
<organism evidence="10 11">
    <name type="scientific">Candidatus Magnetaquiglobus chichijimensis</name>
    <dbReference type="NCBI Taxonomy" id="3141448"/>
    <lineage>
        <taxon>Bacteria</taxon>
        <taxon>Pseudomonadati</taxon>
        <taxon>Pseudomonadota</taxon>
        <taxon>Magnetococcia</taxon>
        <taxon>Magnetococcales</taxon>
        <taxon>Candidatus Magnetaquicoccaceae</taxon>
        <taxon>Candidatus Magnetaquiglobus</taxon>
    </lineage>
</organism>
<feature type="transmembrane region" description="Helical" evidence="7">
    <location>
        <begin position="147"/>
        <end position="172"/>
    </location>
</feature>
<feature type="domain" description="ABC transmembrane type-1" evidence="9">
    <location>
        <begin position="50"/>
        <end position="320"/>
    </location>
</feature>
<gene>
    <name evidence="10" type="primary">pvdE</name>
    <name evidence="10" type="ORF">SIID45300_02321</name>
</gene>
<name>A0ABQ0CAS7_9PROT</name>
<feature type="transmembrane region" description="Helical" evidence="7">
    <location>
        <begin position="46"/>
        <end position="68"/>
    </location>
</feature>
<comment type="subcellular location">
    <subcellularLocation>
        <location evidence="1">Cell membrane</location>
        <topology evidence="1">Multi-pass membrane protein</topology>
    </subcellularLocation>
</comment>
<dbReference type="SUPFAM" id="SSF90123">
    <property type="entry name" value="ABC transporter transmembrane region"/>
    <property type="match status" value="1"/>
</dbReference>
<evidence type="ECO:0000256" key="1">
    <source>
        <dbReference type="ARBA" id="ARBA00004651"/>
    </source>
</evidence>
<dbReference type="InterPro" id="IPR003593">
    <property type="entry name" value="AAA+_ATPase"/>
</dbReference>
<evidence type="ECO:0000256" key="5">
    <source>
        <dbReference type="ARBA" id="ARBA00022989"/>
    </source>
</evidence>
<dbReference type="PANTHER" id="PTHR24221">
    <property type="entry name" value="ATP-BINDING CASSETTE SUB-FAMILY B"/>
    <property type="match status" value="1"/>
</dbReference>
<keyword evidence="6 7" id="KW-0472">Membrane</keyword>
<evidence type="ECO:0000256" key="3">
    <source>
        <dbReference type="ARBA" id="ARBA00022741"/>
    </source>
</evidence>
<evidence type="ECO:0000256" key="7">
    <source>
        <dbReference type="SAM" id="Phobius"/>
    </source>
</evidence>